<comment type="caution">
    <text evidence="1">The sequence shown here is derived from an EMBL/GenBank/DDBJ whole genome shotgun (WGS) entry which is preliminary data.</text>
</comment>
<sequence length="82" mass="9680">MMQRFTRFRLYRKERALLEEARDDSSEELIACAAWRDQKFAVLKRSFGMVSVEVCEDKSEYSLDSKVVETREQRSISVFYAG</sequence>
<evidence type="ECO:0000313" key="1">
    <source>
        <dbReference type="EMBL" id="KAG2882464.1"/>
    </source>
</evidence>
<reference evidence="1" key="1">
    <citation type="submission" date="2018-10" db="EMBL/GenBank/DDBJ databases">
        <title>Effector identification in a new, highly contiguous assembly of the strawberry crown rot pathogen Phytophthora cactorum.</title>
        <authorList>
            <person name="Armitage A.D."/>
            <person name="Nellist C.F."/>
            <person name="Bates H."/>
            <person name="Vickerstaff R.J."/>
            <person name="Harrison R.J."/>
        </authorList>
    </citation>
    <scope>NUCLEOTIDE SEQUENCE</scope>
    <source>
        <strain evidence="1">4040</strain>
    </source>
</reference>
<accession>A0A8T1AM27</accession>
<dbReference type="Proteomes" id="UP000736787">
    <property type="component" value="Unassembled WGS sequence"/>
</dbReference>
<evidence type="ECO:0000313" key="2">
    <source>
        <dbReference type="Proteomes" id="UP000736787"/>
    </source>
</evidence>
<dbReference type="AlphaFoldDB" id="A0A8T1AM27"/>
<protein>
    <submittedName>
        <fullName evidence="1">Uncharacterized protein</fullName>
    </submittedName>
</protein>
<gene>
    <name evidence="1" type="ORF">PC117_g26217</name>
</gene>
<organism evidence="1 2">
    <name type="scientific">Phytophthora cactorum</name>
    <dbReference type="NCBI Taxonomy" id="29920"/>
    <lineage>
        <taxon>Eukaryota</taxon>
        <taxon>Sar</taxon>
        <taxon>Stramenopiles</taxon>
        <taxon>Oomycota</taxon>
        <taxon>Peronosporomycetes</taxon>
        <taxon>Peronosporales</taxon>
        <taxon>Peronosporaceae</taxon>
        <taxon>Phytophthora</taxon>
    </lineage>
</organism>
<proteinExistence type="predicted"/>
<dbReference type="EMBL" id="RCMK01002322">
    <property type="protein sequence ID" value="KAG2882464.1"/>
    <property type="molecule type" value="Genomic_DNA"/>
</dbReference>
<name>A0A8T1AM27_9STRA</name>